<dbReference type="Gene3D" id="1.20.5.1930">
    <property type="match status" value="1"/>
</dbReference>
<keyword evidence="8" id="KW-1185">Reference proteome</keyword>
<dbReference type="Gene3D" id="3.30.565.10">
    <property type="entry name" value="Histidine kinase-like ATPase, C-terminal domain"/>
    <property type="match status" value="1"/>
</dbReference>
<dbReference type="GO" id="GO:0000155">
    <property type="term" value="F:phosphorelay sensor kinase activity"/>
    <property type="evidence" value="ECO:0007669"/>
    <property type="project" value="InterPro"/>
</dbReference>
<dbReference type="SUPFAM" id="SSF55874">
    <property type="entry name" value="ATPase domain of HSP90 chaperone/DNA topoisomerase II/histidine kinase"/>
    <property type="match status" value="1"/>
</dbReference>
<feature type="transmembrane region" description="Helical" evidence="4">
    <location>
        <begin position="41"/>
        <end position="59"/>
    </location>
</feature>
<dbReference type="Pfam" id="PF02518">
    <property type="entry name" value="HATPase_c"/>
    <property type="match status" value="1"/>
</dbReference>
<evidence type="ECO:0000313" key="8">
    <source>
        <dbReference type="Proteomes" id="UP000291469"/>
    </source>
</evidence>
<dbReference type="CDD" id="cd16917">
    <property type="entry name" value="HATPase_UhpB-NarQ-NarX-like"/>
    <property type="match status" value="1"/>
</dbReference>
<keyword evidence="2 7" id="KW-0418">Kinase</keyword>
<feature type="transmembrane region" description="Helical" evidence="4">
    <location>
        <begin position="71"/>
        <end position="90"/>
    </location>
</feature>
<sequence length="410" mass="43545">MATTTVPAKDQRVGGHAERHLPPRQWRAYGDGVDAATTERFGALAGLIASAAVGVPVLLEFLAGTVRSPGWIVWLWWGCYLGYLAAFALLGQVPADRRPAWLADRPLLAVQVTLGALAYAFAPADGWALVLLVVTAAAAAYVLPKRGTIAVVVVQMLLIAGVTFRTEDDPLNAAVSVVVFTSFQAFAVLVIWSQQRETAARARLADAHAELRAATTLLEASSRTGERLRIARDLHDVVGHHLTALILELESATQAEPTSDSSHVGRARDIARSLLGAVRGAVTDLRDQPPALQDALADVTRLPHLRIELSVEDGLDIDDATSLALVRCVQEVVTNTVRHAEATTLSIEIGHDGNGAVLLDARDDGKGTARLRPGSGLNGVTERIDALGGSVEFVTAPGRGMRIAARIPLR</sequence>
<evidence type="ECO:0000256" key="3">
    <source>
        <dbReference type="ARBA" id="ARBA00023012"/>
    </source>
</evidence>
<evidence type="ECO:0000259" key="5">
    <source>
        <dbReference type="Pfam" id="PF02518"/>
    </source>
</evidence>
<name>A0A411YBM7_9ACTN</name>
<feature type="domain" description="Signal transduction histidine kinase subgroup 3 dimerisation and phosphoacceptor" evidence="6">
    <location>
        <begin position="226"/>
        <end position="288"/>
    </location>
</feature>
<evidence type="ECO:0000256" key="1">
    <source>
        <dbReference type="ARBA" id="ARBA00022679"/>
    </source>
</evidence>
<keyword evidence="3" id="KW-0902">Two-component regulatory system</keyword>
<dbReference type="Proteomes" id="UP000291469">
    <property type="component" value="Chromosome"/>
</dbReference>
<dbReference type="AlphaFoldDB" id="A0A411YBM7"/>
<gene>
    <name evidence="7" type="ORF">ER308_02725</name>
</gene>
<keyword evidence="4" id="KW-0812">Transmembrane</keyword>
<proteinExistence type="predicted"/>
<accession>A0A411YBM7</accession>
<reference evidence="7 8" key="1">
    <citation type="submission" date="2019-01" db="EMBL/GenBank/DDBJ databases">
        <title>Egibacter rhizosphaerae EGI 80759T.</title>
        <authorList>
            <person name="Chen D.-D."/>
            <person name="Tian Y."/>
            <person name="Jiao J.-Y."/>
            <person name="Zhang X.-T."/>
            <person name="Zhang Y.-G."/>
            <person name="Zhang Y."/>
            <person name="Xiao M."/>
            <person name="Shu W.-S."/>
            <person name="Li W.-J."/>
        </authorList>
    </citation>
    <scope>NUCLEOTIDE SEQUENCE [LARGE SCALE GENOMIC DNA]</scope>
    <source>
        <strain evidence="7 8">EGI 80759</strain>
    </source>
</reference>
<feature type="transmembrane region" description="Helical" evidence="4">
    <location>
        <begin position="148"/>
        <end position="165"/>
    </location>
</feature>
<feature type="transmembrane region" description="Helical" evidence="4">
    <location>
        <begin position="171"/>
        <end position="192"/>
    </location>
</feature>
<evidence type="ECO:0000256" key="2">
    <source>
        <dbReference type="ARBA" id="ARBA00022777"/>
    </source>
</evidence>
<dbReference type="OrthoDB" id="3573097at2"/>
<evidence type="ECO:0000259" key="6">
    <source>
        <dbReference type="Pfam" id="PF07730"/>
    </source>
</evidence>
<dbReference type="InterPro" id="IPR003594">
    <property type="entry name" value="HATPase_dom"/>
</dbReference>
<dbReference type="KEGG" id="erz:ER308_02725"/>
<dbReference type="InterPro" id="IPR050482">
    <property type="entry name" value="Sensor_HK_TwoCompSys"/>
</dbReference>
<keyword evidence="1" id="KW-0808">Transferase</keyword>
<organism evidence="7 8">
    <name type="scientific">Egibacter rhizosphaerae</name>
    <dbReference type="NCBI Taxonomy" id="1670831"/>
    <lineage>
        <taxon>Bacteria</taxon>
        <taxon>Bacillati</taxon>
        <taxon>Actinomycetota</taxon>
        <taxon>Nitriliruptoria</taxon>
        <taxon>Egibacterales</taxon>
        <taxon>Egibacteraceae</taxon>
        <taxon>Egibacter</taxon>
    </lineage>
</organism>
<dbReference type="InterPro" id="IPR036890">
    <property type="entry name" value="HATPase_C_sf"/>
</dbReference>
<dbReference type="InterPro" id="IPR011712">
    <property type="entry name" value="Sig_transdc_His_kin_sub3_dim/P"/>
</dbReference>
<protein>
    <submittedName>
        <fullName evidence="7">Sensor histidine kinase</fullName>
    </submittedName>
</protein>
<evidence type="ECO:0000256" key="4">
    <source>
        <dbReference type="SAM" id="Phobius"/>
    </source>
</evidence>
<dbReference type="GO" id="GO:0016020">
    <property type="term" value="C:membrane"/>
    <property type="evidence" value="ECO:0007669"/>
    <property type="project" value="InterPro"/>
</dbReference>
<evidence type="ECO:0000313" key="7">
    <source>
        <dbReference type="EMBL" id="QBI18585.1"/>
    </source>
</evidence>
<dbReference type="PANTHER" id="PTHR24421:SF59">
    <property type="entry name" value="OXYGEN SENSOR HISTIDINE KINASE NREB"/>
    <property type="match status" value="1"/>
</dbReference>
<dbReference type="PANTHER" id="PTHR24421">
    <property type="entry name" value="NITRATE/NITRITE SENSOR PROTEIN NARX-RELATED"/>
    <property type="match status" value="1"/>
</dbReference>
<feature type="domain" description="Histidine kinase/HSP90-like ATPase" evidence="5">
    <location>
        <begin position="323"/>
        <end position="409"/>
    </location>
</feature>
<dbReference type="GO" id="GO:0046983">
    <property type="term" value="F:protein dimerization activity"/>
    <property type="evidence" value="ECO:0007669"/>
    <property type="project" value="InterPro"/>
</dbReference>
<keyword evidence="4" id="KW-1133">Transmembrane helix</keyword>
<keyword evidence="4" id="KW-0472">Membrane</keyword>
<dbReference type="EMBL" id="CP036402">
    <property type="protein sequence ID" value="QBI18585.1"/>
    <property type="molecule type" value="Genomic_DNA"/>
</dbReference>
<dbReference type="Pfam" id="PF07730">
    <property type="entry name" value="HisKA_3"/>
    <property type="match status" value="1"/>
</dbReference>